<dbReference type="EMBL" id="JBHRTR010000028">
    <property type="protein sequence ID" value="MFC3228782.1"/>
    <property type="molecule type" value="Genomic_DNA"/>
</dbReference>
<protein>
    <submittedName>
        <fullName evidence="1">Uncharacterized protein</fullName>
    </submittedName>
</protein>
<keyword evidence="2" id="KW-1185">Reference proteome</keyword>
<name>A0ABV7L3C3_9PROT</name>
<dbReference type="Proteomes" id="UP001595528">
    <property type="component" value="Unassembled WGS sequence"/>
</dbReference>
<comment type="caution">
    <text evidence="1">The sequence shown here is derived from an EMBL/GenBank/DDBJ whole genome shotgun (WGS) entry which is preliminary data.</text>
</comment>
<sequence>MTTVEQVEDEIRRRMQASNDWAAEQGTQEANNQAVKEIADLGDLLRFINGQRPHGWPEDAP</sequence>
<proteinExistence type="predicted"/>
<evidence type="ECO:0000313" key="2">
    <source>
        <dbReference type="Proteomes" id="UP001595528"/>
    </source>
</evidence>
<evidence type="ECO:0000313" key="1">
    <source>
        <dbReference type="EMBL" id="MFC3228782.1"/>
    </source>
</evidence>
<reference evidence="2" key="1">
    <citation type="journal article" date="2019" name="Int. J. Syst. Evol. Microbiol.">
        <title>The Global Catalogue of Microorganisms (GCM) 10K type strain sequencing project: providing services to taxonomists for standard genome sequencing and annotation.</title>
        <authorList>
            <consortium name="The Broad Institute Genomics Platform"/>
            <consortium name="The Broad Institute Genome Sequencing Center for Infectious Disease"/>
            <person name="Wu L."/>
            <person name="Ma J."/>
        </authorList>
    </citation>
    <scope>NUCLEOTIDE SEQUENCE [LARGE SCALE GENOMIC DNA]</scope>
    <source>
        <strain evidence="2">KCTC 42964</strain>
    </source>
</reference>
<gene>
    <name evidence="1" type="ORF">ACFOGJ_16175</name>
</gene>
<accession>A0ABV7L3C3</accession>
<organism evidence="1 2">
    <name type="scientific">Marinibaculum pumilum</name>
    <dbReference type="NCBI Taxonomy" id="1766165"/>
    <lineage>
        <taxon>Bacteria</taxon>
        <taxon>Pseudomonadati</taxon>
        <taxon>Pseudomonadota</taxon>
        <taxon>Alphaproteobacteria</taxon>
        <taxon>Rhodospirillales</taxon>
        <taxon>Rhodospirillaceae</taxon>
        <taxon>Marinibaculum</taxon>
    </lineage>
</organism>
<dbReference type="RefSeq" id="WP_379902222.1">
    <property type="nucleotide sequence ID" value="NZ_JBHRTR010000028.1"/>
</dbReference>